<evidence type="ECO:0000313" key="3">
    <source>
        <dbReference type="Proteomes" id="UP000887458"/>
    </source>
</evidence>
<feature type="compositionally biased region" description="Low complexity" evidence="1">
    <location>
        <begin position="147"/>
        <end position="165"/>
    </location>
</feature>
<evidence type="ECO:0000256" key="1">
    <source>
        <dbReference type="SAM" id="MobiDB-lite"/>
    </source>
</evidence>
<dbReference type="Proteomes" id="UP000887458">
    <property type="component" value="Unassembled WGS sequence"/>
</dbReference>
<reference evidence="2 3" key="2">
    <citation type="journal article" date="2022" name="Mol. Biol. Evol.">
        <title>Comparative Genomics Reveals Insights into the Divergent Evolution of Astigmatic Mites and Household Pest Adaptations.</title>
        <authorList>
            <person name="Xiong Q."/>
            <person name="Wan A.T."/>
            <person name="Liu X."/>
            <person name="Fung C.S."/>
            <person name="Xiao X."/>
            <person name="Malainual N."/>
            <person name="Hou J."/>
            <person name="Wang L."/>
            <person name="Wang M."/>
            <person name="Yang K.Y."/>
            <person name="Cui Y."/>
            <person name="Leung E.L."/>
            <person name="Nong W."/>
            <person name="Shin S.K."/>
            <person name="Au S.W."/>
            <person name="Jeong K.Y."/>
            <person name="Chew F.T."/>
            <person name="Hui J.H."/>
            <person name="Leung T.F."/>
            <person name="Tungtrongchitr A."/>
            <person name="Zhong N."/>
            <person name="Liu Z."/>
            <person name="Tsui S.K."/>
        </authorList>
    </citation>
    <scope>NUCLEOTIDE SEQUENCE [LARGE SCALE GENOMIC DNA]</scope>
    <source>
        <strain evidence="2">Derp</strain>
    </source>
</reference>
<accession>A0ABQ8IWE2</accession>
<gene>
    <name evidence="2" type="ORF">DERP_008816</name>
</gene>
<sequence>MDNPILMTHKLYIETLGTDVEEDLLYRLSINSLESRLNVLLFIEEKHKELKSIFQQQQQQHLSSFKIDSLLNEISNCFMKMKSITEKVLELKRNQKEEKKLNQIVKDSFRYDEEPKKMDKSNFIEHSDITRYNYAYQLSTSLSSQSLVQSESSRSSSTSKLNDNNDINDYDDIDPSPSACPIDGDDGTNTHKSSKCSIENPKSPISSQVMPFDCVKFDVFFNEGDEFYIYNEWRQWFNFNPELDKRLDLRFNNEKIQNYFQQPEDNNIDDFHQSLHKIFSDTFPWIKDEKLNQIRNLTINSKKDLLLLVECVYYKCHSTRDIGGQYDTILSICSELFDEIGVPEDETDSIFDTITFGQLLSSKCRSSFFIHDINEDQTLSYLRNAKLISKLCEIETFDPRIIIVCLSFLCQQQKQPYFEAFVQIVRHWYGIGSLKKLFESSSNAQIAIDLIFDKLEQFILYVEKQRKDFFEMMENASTNKSAPSFVDKPQLSAITFEKLKDYLKDYDFIFHP</sequence>
<feature type="region of interest" description="Disordered" evidence="1">
    <location>
        <begin position="147"/>
        <end position="204"/>
    </location>
</feature>
<evidence type="ECO:0000313" key="2">
    <source>
        <dbReference type="EMBL" id="KAH9414620.1"/>
    </source>
</evidence>
<name>A0ABQ8IWE2_DERPT</name>
<dbReference type="EMBL" id="NJHN03000107">
    <property type="protein sequence ID" value="KAH9414620.1"/>
    <property type="molecule type" value="Genomic_DNA"/>
</dbReference>
<dbReference type="InterPro" id="IPR016024">
    <property type="entry name" value="ARM-type_fold"/>
</dbReference>
<keyword evidence="3" id="KW-1185">Reference proteome</keyword>
<protein>
    <submittedName>
        <fullName evidence="2">Uncharacterized protein</fullName>
    </submittedName>
</protein>
<organism evidence="2 3">
    <name type="scientific">Dermatophagoides pteronyssinus</name>
    <name type="common">European house dust mite</name>
    <dbReference type="NCBI Taxonomy" id="6956"/>
    <lineage>
        <taxon>Eukaryota</taxon>
        <taxon>Metazoa</taxon>
        <taxon>Ecdysozoa</taxon>
        <taxon>Arthropoda</taxon>
        <taxon>Chelicerata</taxon>
        <taxon>Arachnida</taxon>
        <taxon>Acari</taxon>
        <taxon>Acariformes</taxon>
        <taxon>Sarcoptiformes</taxon>
        <taxon>Astigmata</taxon>
        <taxon>Psoroptidia</taxon>
        <taxon>Analgoidea</taxon>
        <taxon>Pyroglyphidae</taxon>
        <taxon>Dermatophagoidinae</taxon>
        <taxon>Dermatophagoides</taxon>
    </lineage>
</organism>
<dbReference type="SUPFAM" id="SSF48371">
    <property type="entry name" value="ARM repeat"/>
    <property type="match status" value="1"/>
</dbReference>
<reference evidence="2 3" key="1">
    <citation type="journal article" date="2018" name="J. Allergy Clin. Immunol.">
        <title>High-quality assembly of Dermatophagoides pteronyssinus genome and transcriptome reveals a wide range of novel allergens.</title>
        <authorList>
            <person name="Liu X.Y."/>
            <person name="Yang K.Y."/>
            <person name="Wang M.Q."/>
            <person name="Kwok J.S."/>
            <person name="Zeng X."/>
            <person name="Yang Z."/>
            <person name="Xiao X.J."/>
            <person name="Lau C.P."/>
            <person name="Li Y."/>
            <person name="Huang Z.M."/>
            <person name="Ba J.G."/>
            <person name="Yim A.K."/>
            <person name="Ouyang C.Y."/>
            <person name="Ngai S.M."/>
            <person name="Chan T.F."/>
            <person name="Leung E.L."/>
            <person name="Liu L."/>
            <person name="Liu Z.G."/>
            <person name="Tsui S.K."/>
        </authorList>
    </citation>
    <scope>NUCLEOTIDE SEQUENCE [LARGE SCALE GENOMIC DNA]</scope>
    <source>
        <strain evidence="2">Derp</strain>
    </source>
</reference>
<comment type="caution">
    <text evidence="2">The sequence shown here is derived from an EMBL/GenBank/DDBJ whole genome shotgun (WGS) entry which is preliminary data.</text>
</comment>
<proteinExistence type="predicted"/>